<feature type="signal peptide" evidence="1">
    <location>
        <begin position="1"/>
        <end position="19"/>
    </location>
</feature>
<dbReference type="Gene3D" id="2.40.50.870">
    <property type="entry name" value="Protein of unknown function (DUF3299)"/>
    <property type="match status" value="1"/>
</dbReference>
<evidence type="ECO:0000256" key="1">
    <source>
        <dbReference type="SAM" id="SignalP"/>
    </source>
</evidence>
<keyword evidence="3" id="KW-1185">Reference proteome</keyword>
<dbReference type="RefSeq" id="WP_163285166.1">
    <property type="nucleotide sequence ID" value="NZ_JAAGVY010000015.1"/>
</dbReference>
<evidence type="ECO:0000313" key="3">
    <source>
        <dbReference type="Proteomes" id="UP000486602"/>
    </source>
</evidence>
<evidence type="ECO:0000313" key="2">
    <source>
        <dbReference type="EMBL" id="NEN23772.1"/>
    </source>
</evidence>
<dbReference type="AlphaFoldDB" id="A0A7K3WSC3"/>
<dbReference type="Pfam" id="PF11736">
    <property type="entry name" value="DUF3299"/>
    <property type="match status" value="1"/>
</dbReference>
<dbReference type="EMBL" id="JAAGVY010000015">
    <property type="protein sequence ID" value="NEN23772.1"/>
    <property type="molecule type" value="Genomic_DNA"/>
</dbReference>
<reference evidence="2 3" key="1">
    <citation type="submission" date="2020-02" db="EMBL/GenBank/DDBJ databases">
        <title>Out from the shadows clarifying the taxonomy of the family Cryomorphaceae and related taxa by utilizing the GTDB taxonomic framework.</title>
        <authorList>
            <person name="Bowman J.P."/>
        </authorList>
    </citation>
    <scope>NUCLEOTIDE SEQUENCE [LARGE SCALE GENOMIC DNA]</scope>
    <source>
        <strain evidence="2 3">QSSC 1-22</strain>
    </source>
</reference>
<dbReference type="InterPro" id="IPR021727">
    <property type="entry name" value="DUF3299"/>
</dbReference>
<organism evidence="2 3">
    <name type="scientific">Cryomorpha ignava</name>
    <dbReference type="NCBI Taxonomy" id="101383"/>
    <lineage>
        <taxon>Bacteria</taxon>
        <taxon>Pseudomonadati</taxon>
        <taxon>Bacteroidota</taxon>
        <taxon>Flavobacteriia</taxon>
        <taxon>Flavobacteriales</taxon>
        <taxon>Cryomorphaceae</taxon>
        <taxon>Cryomorpha</taxon>
    </lineage>
</organism>
<sequence>MKIRILSFILLIMSFNLVAQNVPEVNWTNLMDITFKDIYLEKDDIYVYYPLFGEKQKKHDGQTIQITGYIIPIDVEQNQYVLSAFPFSACFFCGNAGPESVMAVYFQGNTRVFNTDERLKLEGTLELNDTNVDELVYVLRNARVKP</sequence>
<comment type="caution">
    <text evidence="2">The sequence shown here is derived from an EMBL/GenBank/DDBJ whole genome shotgun (WGS) entry which is preliminary data.</text>
</comment>
<gene>
    <name evidence="2" type="ORF">G3O08_09690</name>
</gene>
<name>A0A7K3WSC3_9FLAO</name>
<keyword evidence="1" id="KW-0732">Signal</keyword>
<feature type="chain" id="PRO_5029718555" evidence="1">
    <location>
        <begin position="20"/>
        <end position="146"/>
    </location>
</feature>
<proteinExistence type="predicted"/>
<dbReference type="Proteomes" id="UP000486602">
    <property type="component" value="Unassembled WGS sequence"/>
</dbReference>
<accession>A0A7K3WSC3</accession>
<protein>
    <submittedName>
        <fullName evidence="2">DUF3299 domain-containing protein</fullName>
    </submittedName>
</protein>